<proteinExistence type="predicted"/>
<gene>
    <name evidence="1" type="ORF">I7822_29120</name>
</gene>
<evidence type="ECO:0000313" key="2">
    <source>
        <dbReference type="Proteomes" id="UP000663981"/>
    </source>
</evidence>
<evidence type="ECO:0000313" key="1">
    <source>
        <dbReference type="EMBL" id="MBO1515675.1"/>
    </source>
</evidence>
<evidence type="ECO:0008006" key="3">
    <source>
        <dbReference type="Google" id="ProtNLM"/>
    </source>
</evidence>
<protein>
    <recommendedName>
        <fullName evidence="3">FbpB family small basic protein</fullName>
    </recommendedName>
</protein>
<dbReference type="EMBL" id="JAGDEL010000047">
    <property type="protein sequence ID" value="MBO1515675.1"/>
    <property type="molecule type" value="Genomic_DNA"/>
</dbReference>
<name>A0ABS3NBY4_9BACI</name>
<dbReference type="Proteomes" id="UP000663981">
    <property type="component" value="Unassembled WGS sequence"/>
</dbReference>
<keyword evidence="2" id="KW-1185">Reference proteome</keyword>
<accession>A0ABS3NBY4</accession>
<dbReference type="RefSeq" id="WP_207982530.1">
    <property type="nucleotide sequence ID" value="NZ_JAGDEL010000047.1"/>
</dbReference>
<organism evidence="1 2">
    <name type="scientific">Metabacillus bambusae</name>
    <dbReference type="NCBI Taxonomy" id="2795218"/>
    <lineage>
        <taxon>Bacteria</taxon>
        <taxon>Bacillati</taxon>
        <taxon>Bacillota</taxon>
        <taxon>Bacilli</taxon>
        <taxon>Bacillales</taxon>
        <taxon>Bacillaceae</taxon>
        <taxon>Metabacillus</taxon>
    </lineage>
</organism>
<sequence>MFKKHGNDLFKIVTKSLIAQEVHAQQKSKDIQKNIKDHKKVMEERRKSFKFIQNK</sequence>
<reference evidence="1 2" key="1">
    <citation type="submission" date="2021-03" db="EMBL/GenBank/DDBJ databases">
        <title>Whole genome sequence of Metabacillus bambusae BG109.</title>
        <authorList>
            <person name="Jeong J.W."/>
        </authorList>
    </citation>
    <scope>NUCLEOTIDE SEQUENCE [LARGE SCALE GENOMIC DNA]</scope>
    <source>
        <strain evidence="1 2">BG109</strain>
    </source>
</reference>
<comment type="caution">
    <text evidence="1">The sequence shown here is derived from an EMBL/GenBank/DDBJ whole genome shotgun (WGS) entry which is preliminary data.</text>
</comment>